<sequence length="555" mass="62565">MNALTAFLDVGQVYGSDNTKARFLRDLTSDQGLLRVNTQYTDNSRELLPFYTMDTNMCATRARITNDSTATEVPCFVAGDERSNENVGLTALHTLFLREHNRLARALADINPHWNGERLYQEARKIMGGYSQVITVRDYLPPIVGPDFIDSHLSTYPGYDEDVDPSMANVFATAAYRFAHLMIQPFMFRLDEQYQDHPEFPSPLLHKAFFTPWRVVFEGGVDPLIRGLVGHQAKLNTQKHMMTDELRDRLFKFTRYNQWRKFCGLSQPKNRYQLSKVLKNKDLAKNLLDLYGRTDNIDVWLGGVAEPFVPGGRVGPLFACLIATQFQRIRTGDRLWWENTGVFTEAQGNSLRETSLARIICDNTGITEVPEKPFLYRPRGSGYTQCEKISAFDLSPWRENAQYSHGSLGPPGPRGPSGPPGPPGTVAKVAFSVRLGNDNPKTGGAIRFHDILYNGQKSYNTKTGIFTCPQTGVYEFQFHCPIREKKANKNPGMDLMRNKSMVLHSFNTLQGSFIIASGNMYIKLVTGDYVYLVPSNGGNGMTKDCLFLGHLLFTE</sequence>
<dbReference type="AlphaFoldDB" id="A0A4Z2GG63"/>
<dbReference type="Pfam" id="PF03098">
    <property type="entry name" value="An_peroxidase"/>
    <property type="match status" value="2"/>
</dbReference>
<reference evidence="4 5" key="1">
    <citation type="submission" date="2019-03" db="EMBL/GenBank/DDBJ databases">
        <title>First draft genome of Liparis tanakae, snailfish: a comprehensive survey of snailfish specific genes.</title>
        <authorList>
            <person name="Kim W."/>
            <person name="Song I."/>
            <person name="Jeong J.-H."/>
            <person name="Kim D."/>
            <person name="Kim S."/>
            <person name="Ryu S."/>
            <person name="Song J.Y."/>
            <person name="Lee S.K."/>
        </authorList>
    </citation>
    <scope>NUCLEOTIDE SEQUENCE [LARGE SCALE GENOMIC DNA]</scope>
    <source>
        <tissue evidence="4">Muscle</tissue>
    </source>
</reference>
<dbReference type="PROSITE" id="PS50292">
    <property type="entry name" value="PEROXIDASE_3"/>
    <property type="match status" value="1"/>
</dbReference>
<accession>A0A4Z2GG63</accession>
<organism evidence="4 5">
    <name type="scientific">Liparis tanakae</name>
    <name type="common">Tanaka's snailfish</name>
    <dbReference type="NCBI Taxonomy" id="230148"/>
    <lineage>
        <taxon>Eukaryota</taxon>
        <taxon>Metazoa</taxon>
        <taxon>Chordata</taxon>
        <taxon>Craniata</taxon>
        <taxon>Vertebrata</taxon>
        <taxon>Euteleostomi</taxon>
        <taxon>Actinopterygii</taxon>
        <taxon>Neopterygii</taxon>
        <taxon>Teleostei</taxon>
        <taxon>Neoteleostei</taxon>
        <taxon>Acanthomorphata</taxon>
        <taxon>Eupercaria</taxon>
        <taxon>Perciformes</taxon>
        <taxon>Cottioidei</taxon>
        <taxon>Cottales</taxon>
        <taxon>Liparidae</taxon>
        <taxon>Liparis</taxon>
    </lineage>
</organism>
<evidence type="ECO:0000313" key="4">
    <source>
        <dbReference type="EMBL" id="TNN52456.1"/>
    </source>
</evidence>
<keyword evidence="1" id="KW-0408">Iron</keyword>
<evidence type="ECO:0000259" key="3">
    <source>
        <dbReference type="PROSITE" id="PS50871"/>
    </source>
</evidence>
<feature type="binding site" description="axial binding residue" evidence="1">
    <location>
        <position position="180"/>
    </location>
    <ligand>
        <name>heme b</name>
        <dbReference type="ChEBI" id="CHEBI:60344"/>
    </ligand>
    <ligandPart>
        <name>Fe</name>
        <dbReference type="ChEBI" id="CHEBI:18248"/>
    </ligandPart>
</feature>
<dbReference type="OrthoDB" id="823504at2759"/>
<dbReference type="InterPro" id="IPR010255">
    <property type="entry name" value="Haem_peroxidase_sf"/>
</dbReference>
<dbReference type="GO" id="GO:0004601">
    <property type="term" value="F:peroxidase activity"/>
    <property type="evidence" value="ECO:0007669"/>
    <property type="project" value="UniProtKB-KW"/>
</dbReference>
<feature type="compositionally biased region" description="Pro residues" evidence="2">
    <location>
        <begin position="410"/>
        <end position="423"/>
    </location>
</feature>
<dbReference type="SMART" id="SM00110">
    <property type="entry name" value="C1Q"/>
    <property type="match status" value="1"/>
</dbReference>
<dbReference type="SUPFAM" id="SSF49842">
    <property type="entry name" value="TNF-like"/>
    <property type="match status" value="1"/>
</dbReference>
<dbReference type="PROSITE" id="PS50871">
    <property type="entry name" value="C1Q"/>
    <property type="match status" value="1"/>
</dbReference>
<dbReference type="PRINTS" id="PR00007">
    <property type="entry name" value="COMPLEMNTC1Q"/>
</dbReference>
<dbReference type="Gene3D" id="1.10.640.10">
    <property type="entry name" value="Haem peroxidase domain superfamily, animal type"/>
    <property type="match status" value="1"/>
</dbReference>
<comment type="caution">
    <text evidence="4">The sequence shown here is derived from an EMBL/GenBank/DDBJ whole genome shotgun (WGS) entry which is preliminary data.</text>
</comment>
<keyword evidence="4" id="KW-0575">Peroxidase</keyword>
<dbReference type="Pfam" id="PF00386">
    <property type="entry name" value="C1q"/>
    <property type="match status" value="1"/>
</dbReference>
<evidence type="ECO:0000256" key="2">
    <source>
        <dbReference type="SAM" id="MobiDB-lite"/>
    </source>
</evidence>
<dbReference type="Proteomes" id="UP000314294">
    <property type="component" value="Unassembled WGS sequence"/>
</dbReference>
<evidence type="ECO:0000313" key="5">
    <source>
        <dbReference type="Proteomes" id="UP000314294"/>
    </source>
</evidence>
<dbReference type="InterPro" id="IPR037120">
    <property type="entry name" value="Haem_peroxidase_sf_animal"/>
</dbReference>
<keyword evidence="1" id="KW-0479">Metal-binding</keyword>
<dbReference type="InterPro" id="IPR019791">
    <property type="entry name" value="Haem_peroxidase_animal"/>
</dbReference>
<dbReference type="PRINTS" id="PR00457">
    <property type="entry name" value="ANPEROXIDASE"/>
</dbReference>
<proteinExistence type="predicted"/>
<dbReference type="InterPro" id="IPR001073">
    <property type="entry name" value="C1q_dom"/>
</dbReference>
<dbReference type="GO" id="GO:0046872">
    <property type="term" value="F:metal ion binding"/>
    <property type="evidence" value="ECO:0007669"/>
    <property type="project" value="UniProtKB-KW"/>
</dbReference>
<keyword evidence="4" id="KW-0560">Oxidoreductase</keyword>
<dbReference type="InterPro" id="IPR008983">
    <property type="entry name" value="Tumour_necrosis_fac-like_dom"/>
</dbReference>
<dbReference type="GO" id="GO:0020037">
    <property type="term" value="F:heme binding"/>
    <property type="evidence" value="ECO:0007669"/>
    <property type="project" value="InterPro"/>
</dbReference>
<dbReference type="PANTHER" id="PTHR11475">
    <property type="entry name" value="OXIDASE/PEROXIDASE"/>
    <property type="match status" value="1"/>
</dbReference>
<dbReference type="Gene3D" id="2.60.120.40">
    <property type="match status" value="1"/>
</dbReference>
<gene>
    <name evidence="4" type="primary">EPX_1</name>
    <name evidence="4" type="ORF">EYF80_037356</name>
</gene>
<dbReference type="EMBL" id="SRLO01000547">
    <property type="protein sequence ID" value="TNN52456.1"/>
    <property type="molecule type" value="Genomic_DNA"/>
</dbReference>
<dbReference type="SUPFAM" id="SSF48113">
    <property type="entry name" value="Heme-dependent peroxidases"/>
    <property type="match status" value="1"/>
</dbReference>
<feature type="region of interest" description="Disordered" evidence="2">
    <location>
        <begin position="402"/>
        <end position="424"/>
    </location>
</feature>
<dbReference type="PANTHER" id="PTHR11475:SF63">
    <property type="entry name" value="EOSINOPHIL PEROXIDASE"/>
    <property type="match status" value="1"/>
</dbReference>
<keyword evidence="5" id="KW-1185">Reference proteome</keyword>
<evidence type="ECO:0000256" key="1">
    <source>
        <dbReference type="PIRSR" id="PIRSR619791-2"/>
    </source>
</evidence>
<dbReference type="GO" id="GO:0005615">
    <property type="term" value="C:extracellular space"/>
    <property type="evidence" value="ECO:0007669"/>
    <property type="project" value="TreeGrafter"/>
</dbReference>
<feature type="domain" description="C1q" evidence="3">
    <location>
        <begin position="424"/>
        <end position="555"/>
    </location>
</feature>
<name>A0A4Z2GG63_9TELE</name>
<protein>
    <submittedName>
        <fullName evidence="4">Eosinophil peroxidase</fullName>
    </submittedName>
</protein>
<keyword evidence="1" id="KW-0349">Heme</keyword>
<dbReference type="GO" id="GO:0006979">
    <property type="term" value="P:response to oxidative stress"/>
    <property type="evidence" value="ECO:0007669"/>
    <property type="project" value="InterPro"/>
</dbReference>